<dbReference type="EMBL" id="OB795061">
    <property type="protein sequence ID" value="CAD7431613.1"/>
    <property type="molecule type" value="Genomic_DNA"/>
</dbReference>
<feature type="domain" description="ZP" evidence="1">
    <location>
        <begin position="1"/>
        <end position="140"/>
    </location>
</feature>
<reference evidence="2" key="1">
    <citation type="submission" date="2020-11" db="EMBL/GenBank/DDBJ databases">
        <authorList>
            <person name="Tran Van P."/>
        </authorList>
    </citation>
    <scope>NUCLEOTIDE SEQUENCE</scope>
</reference>
<dbReference type="PROSITE" id="PS51034">
    <property type="entry name" value="ZP_2"/>
    <property type="match status" value="1"/>
</dbReference>
<name>A0A7R9EER7_9NEOP</name>
<organism evidence="2">
    <name type="scientific">Timema monikensis</name>
    <dbReference type="NCBI Taxonomy" id="170555"/>
    <lineage>
        <taxon>Eukaryota</taxon>
        <taxon>Metazoa</taxon>
        <taxon>Ecdysozoa</taxon>
        <taxon>Arthropoda</taxon>
        <taxon>Hexapoda</taxon>
        <taxon>Insecta</taxon>
        <taxon>Pterygota</taxon>
        <taxon>Neoptera</taxon>
        <taxon>Polyneoptera</taxon>
        <taxon>Phasmatodea</taxon>
        <taxon>Timematodea</taxon>
        <taxon>Timematoidea</taxon>
        <taxon>Timematidae</taxon>
        <taxon>Timema</taxon>
    </lineage>
</organism>
<dbReference type="InterPro" id="IPR001507">
    <property type="entry name" value="ZP_dom"/>
</dbReference>
<gene>
    <name evidence="2" type="ORF">TMSB3V08_LOCUS8340</name>
</gene>
<dbReference type="AlphaFoldDB" id="A0A7R9EER7"/>
<evidence type="ECO:0000313" key="2">
    <source>
        <dbReference type="EMBL" id="CAD7431613.1"/>
    </source>
</evidence>
<accession>A0A7R9EER7</accession>
<evidence type="ECO:0000259" key="1">
    <source>
        <dbReference type="PROSITE" id="PS51034"/>
    </source>
</evidence>
<sequence length="364" mass="40838">MHPRLGVWLRKSDGEWKGVVFNVENIQTYRTESRAWFQRISYGPQKTFRTPCPQKPPARERQLRIAVLDDRGKGCPIQPDIITQFKYNSKKGVADATLRSMFKFQDSSEVHFQCDIAICKENPTSFAFSSGICFFLGRLSILISHSSHSSIPASSDSLTDDSRLLKINPNKNVVAKVNILFSTSSASPILSTFSFWSSIVLKKQITSEPRIATTCQYSHRSSAYGLLCLFGSPLHSQKRKKDDDRPPCPALPCVRADSTTALSTRIYGFPPRIKSHLEFIRKNTSRTSHSTLQLQSIASDVCGHYCLMYLLYRAQNIPMKTFQSVFSPTNHSANDAKVVIYYNTIFKTVGSCHPSRGCVQAACA</sequence>
<proteinExistence type="predicted"/>
<protein>
    <recommendedName>
        <fullName evidence="1">ZP domain-containing protein</fullName>
    </recommendedName>
</protein>